<dbReference type="PANTHER" id="PTHR22806:SF0">
    <property type="entry name" value="NUCLEOPORIN NUP37"/>
    <property type="match status" value="1"/>
</dbReference>
<evidence type="ECO:0000313" key="6">
    <source>
        <dbReference type="Proteomes" id="UP000284842"/>
    </source>
</evidence>
<dbReference type="Gene3D" id="2.130.10.10">
    <property type="entry name" value="YVTN repeat-like/Quinoprotein amine dehydrogenase"/>
    <property type="match status" value="1"/>
</dbReference>
<proteinExistence type="predicted"/>
<protein>
    <submittedName>
        <fullName evidence="5">Uncharacterized protein</fullName>
    </submittedName>
</protein>
<keyword evidence="2" id="KW-0677">Repeat</keyword>
<name>A0A409Y6V9_9AGAR</name>
<dbReference type="PANTHER" id="PTHR22806">
    <property type="entry name" value="NUCLEOPORIN NUP37 P37 -RELATED"/>
    <property type="match status" value="1"/>
</dbReference>
<keyword evidence="6" id="KW-1185">Reference proteome</keyword>
<dbReference type="InterPro" id="IPR036322">
    <property type="entry name" value="WD40_repeat_dom_sf"/>
</dbReference>
<sequence length="377" mass="41159">MDLQFIHPTQIYSVRPCRNPDANDLVAIGGEHSVDVIQILPDRCLRIASFHIGCRVTALAWSSRTVSPSSSENWILELTAAVADYGLHLLTKAASSTENVFSFGGGLSGHHGRINDMTFCGGWDEDSMRYLATVSDDKNLMVWDLQPGVDMNGDDPESATRPSPSLSPTSDRPQPLAYAITFAHPLTSIRSHPGTNKEFLVSDCFGSVFLTDWRADPEDSEDGVLRNSSILELIEPESLAASVTGGTKQWSASVDWRPDAIDIVGGVYNNRFVLWDISKLQGGVPTVNNVGAIESGGIFRWCPTYPEHFAISNRNPTKGAVISVFNCNYIHAQPSVFNLHSRPLLVNDFDFLSTPGIPRIVAAVGKTLRVFLIGTEN</sequence>
<dbReference type="GO" id="GO:0031080">
    <property type="term" value="C:nuclear pore outer ring"/>
    <property type="evidence" value="ECO:0007669"/>
    <property type="project" value="InterPro"/>
</dbReference>
<dbReference type="STRING" id="181874.A0A409Y6V9"/>
<evidence type="ECO:0000256" key="3">
    <source>
        <dbReference type="PROSITE-ProRule" id="PRU00221"/>
    </source>
</evidence>
<accession>A0A409Y6V9</accession>
<dbReference type="InterPro" id="IPR019775">
    <property type="entry name" value="WD40_repeat_CS"/>
</dbReference>
<dbReference type="InterPro" id="IPR015943">
    <property type="entry name" value="WD40/YVTN_repeat-like_dom_sf"/>
</dbReference>
<feature type="region of interest" description="Disordered" evidence="4">
    <location>
        <begin position="147"/>
        <end position="172"/>
    </location>
</feature>
<dbReference type="PROSITE" id="PS50082">
    <property type="entry name" value="WD_REPEATS_2"/>
    <property type="match status" value="1"/>
</dbReference>
<comment type="caution">
    <text evidence="5">The sequence shown here is derived from an EMBL/GenBank/DDBJ whole genome shotgun (WGS) entry which is preliminary data.</text>
</comment>
<reference evidence="5 6" key="1">
    <citation type="journal article" date="2018" name="Evol. Lett.">
        <title>Horizontal gene cluster transfer increased hallucinogenic mushroom diversity.</title>
        <authorList>
            <person name="Reynolds H.T."/>
            <person name="Vijayakumar V."/>
            <person name="Gluck-Thaler E."/>
            <person name="Korotkin H.B."/>
            <person name="Matheny P.B."/>
            <person name="Slot J.C."/>
        </authorList>
    </citation>
    <scope>NUCLEOTIDE SEQUENCE [LARGE SCALE GENOMIC DNA]</scope>
    <source>
        <strain evidence="5 6">2629</strain>
    </source>
</reference>
<organism evidence="5 6">
    <name type="scientific">Panaeolus cyanescens</name>
    <dbReference type="NCBI Taxonomy" id="181874"/>
    <lineage>
        <taxon>Eukaryota</taxon>
        <taxon>Fungi</taxon>
        <taxon>Dikarya</taxon>
        <taxon>Basidiomycota</taxon>
        <taxon>Agaricomycotina</taxon>
        <taxon>Agaricomycetes</taxon>
        <taxon>Agaricomycetidae</taxon>
        <taxon>Agaricales</taxon>
        <taxon>Agaricineae</taxon>
        <taxon>Galeropsidaceae</taxon>
        <taxon>Panaeolus</taxon>
    </lineage>
</organism>
<dbReference type="InParanoid" id="A0A409Y6V9"/>
<gene>
    <name evidence="5" type="ORF">CVT24_003359</name>
</gene>
<evidence type="ECO:0000256" key="1">
    <source>
        <dbReference type="ARBA" id="ARBA00022574"/>
    </source>
</evidence>
<dbReference type="Proteomes" id="UP000284842">
    <property type="component" value="Unassembled WGS sequence"/>
</dbReference>
<feature type="repeat" description="WD" evidence="3">
    <location>
        <begin position="107"/>
        <end position="146"/>
    </location>
</feature>
<feature type="compositionally biased region" description="Polar residues" evidence="4">
    <location>
        <begin position="160"/>
        <end position="172"/>
    </location>
</feature>
<evidence type="ECO:0000256" key="2">
    <source>
        <dbReference type="ARBA" id="ARBA00022737"/>
    </source>
</evidence>
<dbReference type="AlphaFoldDB" id="A0A409Y6V9"/>
<dbReference type="PROSITE" id="PS00678">
    <property type="entry name" value="WD_REPEATS_1"/>
    <property type="match status" value="1"/>
</dbReference>
<evidence type="ECO:0000256" key="4">
    <source>
        <dbReference type="SAM" id="MobiDB-lite"/>
    </source>
</evidence>
<dbReference type="InterPro" id="IPR001680">
    <property type="entry name" value="WD40_rpt"/>
</dbReference>
<dbReference type="OrthoDB" id="340259at2759"/>
<dbReference type="EMBL" id="NHTK01001375">
    <property type="protein sequence ID" value="PPQ98805.1"/>
    <property type="molecule type" value="Genomic_DNA"/>
</dbReference>
<dbReference type="SUPFAM" id="SSF50978">
    <property type="entry name" value="WD40 repeat-like"/>
    <property type="match status" value="1"/>
</dbReference>
<evidence type="ECO:0000313" key="5">
    <source>
        <dbReference type="EMBL" id="PPQ98805.1"/>
    </source>
</evidence>
<keyword evidence="1 3" id="KW-0853">WD repeat</keyword>
<dbReference type="InterPro" id="IPR037626">
    <property type="entry name" value="NUP37"/>
</dbReference>